<dbReference type="EMBL" id="GEDC01015055">
    <property type="protein sequence ID" value="JAS22243.1"/>
    <property type="molecule type" value="Transcribed_RNA"/>
</dbReference>
<reference evidence="3" key="1">
    <citation type="submission" date="2015-12" db="EMBL/GenBank/DDBJ databases">
        <title>De novo transcriptome assembly of four potential Pierce s Disease insect vectors from Arizona vineyards.</title>
        <authorList>
            <person name="Tassone E.E."/>
        </authorList>
    </citation>
    <scope>NUCLEOTIDE SEQUENCE</scope>
</reference>
<evidence type="ECO:0000256" key="1">
    <source>
        <dbReference type="SAM" id="Phobius"/>
    </source>
</evidence>
<protein>
    <submittedName>
        <fullName evidence="3">Uncharacterized protein</fullName>
    </submittedName>
</protein>
<feature type="transmembrane region" description="Helical" evidence="1">
    <location>
        <begin position="59"/>
        <end position="86"/>
    </location>
</feature>
<feature type="transmembrane region" description="Helical" evidence="1">
    <location>
        <begin position="92"/>
        <end position="114"/>
    </location>
</feature>
<sequence>MNPIAVKPMQRTKPPIKLEVSNFLSAGGGEAVVVTGAIVVDGVVGAMGVVVLGVMGVTVVGGVGVTVVVGLVVVVVVVVGGVIVVFGFEGVVVGAVVVVVIFGTEVVGGINGILPSLDSTSTEFVDKTTFPDKKIRKMENQIVDFIVLIYFQISQA</sequence>
<evidence type="ECO:0000313" key="2">
    <source>
        <dbReference type="EMBL" id="JAS13321.1"/>
    </source>
</evidence>
<gene>
    <name evidence="3" type="ORF">g.41464</name>
    <name evidence="2" type="ORF">g.41468</name>
</gene>
<keyword evidence="1" id="KW-1133">Transmembrane helix</keyword>
<name>A0A1B6D986_9HEMI</name>
<accession>A0A1B6D986</accession>
<organism evidence="3">
    <name type="scientific">Clastoptera arizonana</name>
    <name type="common">Arizona spittle bug</name>
    <dbReference type="NCBI Taxonomy" id="38151"/>
    <lineage>
        <taxon>Eukaryota</taxon>
        <taxon>Metazoa</taxon>
        <taxon>Ecdysozoa</taxon>
        <taxon>Arthropoda</taxon>
        <taxon>Hexapoda</taxon>
        <taxon>Insecta</taxon>
        <taxon>Pterygota</taxon>
        <taxon>Neoptera</taxon>
        <taxon>Paraneoptera</taxon>
        <taxon>Hemiptera</taxon>
        <taxon>Auchenorrhyncha</taxon>
        <taxon>Cercopoidea</taxon>
        <taxon>Clastopteridae</taxon>
        <taxon>Clastoptera</taxon>
    </lineage>
</organism>
<dbReference type="EMBL" id="GEDC01023977">
    <property type="protein sequence ID" value="JAS13321.1"/>
    <property type="molecule type" value="Transcribed_RNA"/>
</dbReference>
<keyword evidence="1" id="KW-0812">Transmembrane</keyword>
<proteinExistence type="predicted"/>
<feature type="transmembrane region" description="Helical" evidence="1">
    <location>
        <begin position="31"/>
        <end position="52"/>
    </location>
</feature>
<dbReference type="AlphaFoldDB" id="A0A1B6D986"/>
<keyword evidence="1" id="KW-0472">Membrane</keyword>
<evidence type="ECO:0000313" key="3">
    <source>
        <dbReference type="EMBL" id="JAS22243.1"/>
    </source>
</evidence>